<reference evidence="1" key="1">
    <citation type="submission" date="2021-02" db="EMBL/GenBank/DDBJ databases">
        <authorList>
            <person name="Nowell W R."/>
        </authorList>
    </citation>
    <scope>NUCLEOTIDE SEQUENCE</scope>
</reference>
<name>A0A820SH68_9BILA</name>
<proteinExistence type="predicted"/>
<dbReference type="Proteomes" id="UP000663866">
    <property type="component" value="Unassembled WGS sequence"/>
</dbReference>
<feature type="non-terminal residue" evidence="1">
    <location>
        <position position="1"/>
    </location>
</feature>
<gene>
    <name evidence="1" type="ORF">OVN521_LOCUS38005</name>
</gene>
<organism evidence="1 2">
    <name type="scientific">Rotaria magnacalcarata</name>
    <dbReference type="NCBI Taxonomy" id="392030"/>
    <lineage>
        <taxon>Eukaryota</taxon>
        <taxon>Metazoa</taxon>
        <taxon>Spiralia</taxon>
        <taxon>Gnathifera</taxon>
        <taxon>Rotifera</taxon>
        <taxon>Eurotatoria</taxon>
        <taxon>Bdelloidea</taxon>
        <taxon>Philodinida</taxon>
        <taxon>Philodinidae</taxon>
        <taxon>Rotaria</taxon>
    </lineage>
</organism>
<evidence type="ECO:0000313" key="1">
    <source>
        <dbReference type="EMBL" id="CAF4453371.1"/>
    </source>
</evidence>
<sequence length="348" mass="38683">MSEAPTLHSFGLLKRNSDLLHKHSIGFISSSKTKKLALPLVSPQISPNPLSIIGEYTLDRENRIGKLKLSQEFGIHFEFVEALRIGNDIATHSSLTAQYNPQSVSQVSVTASTKYYGKECQSSLYALFKQHQVIVRGLLHTADNQNYTYEMDVGLDNDSLTGHTERTNGQETTIADIDTKKCTGTGKYHRCYKGDITVRTGTSSSENKGTFDVSWGRDTAKLDIKVSNHVELSFDHSHTGRVRDADFSSKTKIEGKILQPNKRGAFNLSSSIEKDDGKGNDVQIQTTSNDMKTGQKSCVADIRFNQKVTDKRSGQFQRKFNVNVERQGLPAIIWSSDSFSCSNNPSYV</sequence>
<dbReference type="AlphaFoldDB" id="A0A820SH68"/>
<dbReference type="EMBL" id="CAJOBG010046620">
    <property type="protein sequence ID" value="CAF4453371.1"/>
    <property type="molecule type" value="Genomic_DNA"/>
</dbReference>
<keyword evidence="2" id="KW-1185">Reference proteome</keyword>
<evidence type="ECO:0000313" key="2">
    <source>
        <dbReference type="Proteomes" id="UP000663866"/>
    </source>
</evidence>
<accession>A0A820SH68</accession>
<protein>
    <submittedName>
        <fullName evidence="1">Uncharacterized protein</fullName>
    </submittedName>
</protein>
<comment type="caution">
    <text evidence="1">The sequence shown here is derived from an EMBL/GenBank/DDBJ whole genome shotgun (WGS) entry which is preliminary data.</text>
</comment>